<evidence type="ECO:0000256" key="4">
    <source>
        <dbReference type="ARBA" id="ARBA00022723"/>
    </source>
</evidence>
<accession>D9TS70</accession>
<evidence type="ECO:0000256" key="2">
    <source>
        <dbReference type="ARBA" id="ARBA00022485"/>
    </source>
</evidence>
<dbReference type="GO" id="GO:0016491">
    <property type="term" value="F:oxidoreductase activity"/>
    <property type="evidence" value="ECO:0007669"/>
    <property type="project" value="InterPro"/>
</dbReference>
<dbReference type="NCBIfam" id="TIGR04085">
    <property type="entry name" value="rSAM_more_4Fe4S"/>
    <property type="match status" value="1"/>
</dbReference>
<keyword evidence="10" id="KW-1185">Reference proteome</keyword>
<proteinExistence type="inferred from homology"/>
<dbReference type="CDD" id="cd01335">
    <property type="entry name" value="Radical_SAM"/>
    <property type="match status" value="1"/>
</dbReference>
<name>D9TS70_THETC</name>
<dbReference type="SFLD" id="SFLDG01384">
    <property type="entry name" value="thioether_bond_formation_requi"/>
    <property type="match status" value="1"/>
</dbReference>
<dbReference type="HOGENOM" id="CLU_009273_3_0_9"/>
<keyword evidence="5" id="KW-0408">Iron</keyword>
<dbReference type="EMBL" id="CP002171">
    <property type="protein sequence ID" value="ADL69793.1"/>
    <property type="molecule type" value="Genomic_DNA"/>
</dbReference>
<feature type="domain" description="4Fe4S-binding SPASM" evidence="8">
    <location>
        <begin position="235"/>
        <end position="294"/>
    </location>
</feature>
<dbReference type="InterPro" id="IPR007197">
    <property type="entry name" value="rSAM"/>
</dbReference>
<keyword evidence="2" id="KW-0004">4Fe-4S</keyword>
<sequence length="335" mass="39390">MYVTLWVTTDCNLNCRYCYEGINKANKTVNRNIIDQSIEFIMNYFDFQNITEFNLNIHGGEPFLAFDEIKYLVYKFKKIFKRNNINILFAATTNATLFNEEIIEFIVNEIPDITISLDGTKSTHDKMRLFKNGKGSYDIVKKNSLKLLKYLPNLRVRMTFDSNTAYNLYEDVKSLMDLGFRFIVAIPNLYDKNWNTEHINNLEEQIKYIKEYQASFNDTFINLTENKKYFFKTTCNGGKTHFQIYPDGKIYPCIVSAGNDEFQIGDIYNGIDYKKRDNILEKSYQLNQVCHGCKIYNYCDGPRCKIINKLITNNYCIPPYMVCALENLQYKMYAT</sequence>
<dbReference type="Proteomes" id="UP000001626">
    <property type="component" value="Chromosome"/>
</dbReference>
<dbReference type="AlphaFoldDB" id="D9TS70"/>
<organism evidence="9 10">
    <name type="scientific">Thermoanaerobacterium thermosaccharolyticum (strain ATCC 7956 / DSM 571 / NCIMB 9385 / NCA 3814 / NCTC 13789 / WDCM 00135 / 2032)</name>
    <name type="common">Clostridium thermosaccharolyticum</name>
    <dbReference type="NCBI Taxonomy" id="580327"/>
    <lineage>
        <taxon>Bacteria</taxon>
        <taxon>Bacillati</taxon>
        <taxon>Bacillota</taxon>
        <taxon>Clostridia</taxon>
        <taxon>Thermoanaerobacterales</taxon>
        <taxon>Thermoanaerobacteraceae</taxon>
        <taxon>Thermoanaerobacterium</taxon>
    </lineage>
</organism>
<dbReference type="Gene3D" id="3.20.20.70">
    <property type="entry name" value="Aldolase class I"/>
    <property type="match status" value="1"/>
</dbReference>
<dbReference type="GO" id="GO:0051539">
    <property type="term" value="F:4 iron, 4 sulfur cluster binding"/>
    <property type="evidence" value="ECO:0007669"/>
    <property type="project" value="UniProtKB-KW"/>
</dbReference>
<evidence type="ECO:0000256" key="7">
    <source>
        <dbReference type="ARBA" id="ARBA00023601"/>
    </source>
</evidence>
<gene>
    <name evidence="9" type="ordered locus">Tthe_2322</name>
</gene>
<dbReference type="STRING" id="580327.Tthe_2322"/>
<evidence type="ECO:0000256" key="6">
    <source>
        <dbReference type="ARBA" id="ARBA00023014"/>
    </source>
</evidence>
<dbReference type="InterPro" id="IPR013785">
    <property type="entry name" value="Aldolase_TIM"/>
</dbReference>
<dbReference type="InterPro" id="IPR023885">
    <property type="entry name" value="4Fe4S-binding_SPASM_dom"/>
</dbReference>
<dbReference type="Pfam" id="PF13186">
    <property type="entry name" value="SPASM"/>
    <property type="match status" value="1"/>
</dbReference>
<keyword evidence="6" id="KW-0411">Iron-sulfur</keyword>
<reference evidence="9 10" key="1">
    <citation type="submission" date="2010-08" db="EMBL/GenBank/DDBJ databases">
        <title>Complete sequence of Thermoanaerobacterium thermosaccharolyticum DSM 571.</title>
        <authorList>
            <consortium name="US DOE Joint Genome Institute"/>
            <person name="Lucas S."/>
            <person name="Copeland A."/>
            <person name="Lapidus A."/>
            <person name="Cheng J.-F."/>
            <person name="Bruce D."/>
            <person name="Goodwin L."/>
            <person name="Pitluck S."/>
            <person name="Teshima H."/>
            <person name="Detter J.C."/>
            <person name="Han C."/>
            <person name="Tapia R."/>
            <person name="Land M."/>
            <person name="Hauser L."/>
            <person name="Chang Y.-J."/>
            <person name="Jeffries C."/>
            <person name="Kyrpides N."/>
            <person name="Ivanova N."/>
            <person name="Mikhailova N."/>
            <person name="Hemme C.L."/>
            <person name="Woyke T."/>
        </authorList>
    </citation>
    <scope>NUCLEOTIDE SEQUENCE [LARGE SCALE GENOMIC DNA]</scope>
    <source>
        <strain evidence="10">ATCC 7956 / DSM 571 / NCIMB 9385 / NCA 3814 / NCTC 13789 / WDCM 00135 / 2032</strain>
    </source>
</reference>
<comment type="cofactor">
    <cofactor evidence="1">
        <name>[4Fe-4S] cluster</name>
        <dbReference type="ChEBI" id="CHEBI:49883"/>
    </cofactor>
</comment>
<keyword evidence="4" id="KW-0479">Metal-binding</keyword>
<dbReference type="SFLD" id="SFLDG01386">
    <property type="entry name" value="main_SPASM_domain-containing"/>
    <property type="match status" value="1"/>
</dbReference>
<dbReference type="PANTHER" id="PTHR43273">
    <property type="entry name" value="ANAEROBIC SULFATASE-MATURATING ENZYME HOMOLOG ASLB-RELATED"/>
    <property type="match status" value="1"/>
</dbReference>
<comment type="similarity">
    <text evidence="7">Belongs to the radical SAM superfamily. Anaerobic sulfatase-maturating enzyme family.</text>
</comment>
<dbReference type="InterPro" id="IPR000385">
    <property type="entry name" value="MoaA_NifB_PqqE_Fe-S-bd_CS"/>
</dbReference>
<dbReference type="SUPFAM" id="SSF102114">
    <property type="entry name" value="Radical SAM enzymes"/>
    <property type="match status" value="1"/>
</dbReference>
<dbReference type="SFLD" id="SFLDG01067">
    <property type="entry name" value="SPASM/twitch_domain_containing"/>
    <property type="match status" value="1"/>
</dbReference>
<dbReference type="InterPro" id="IPR023867">
    <property type="entry name" value="Sulphatase_maturase_rSAM"/>
</dbReference>
<dbReference type="Pfam" id="PF13353">
    <property type="entry name" value="Fer4_12"/>
    <property type="match status" value="1"/>
</dbReference>
<dbReference type="PROSITE" id="PS01305">
    <property type="entry name" value="MOAA_NIFB_PQQE"/>
    <property type="match status" value="1"/>
</dbReference>
<dbReference type="KEGG" id="ttm:Tthe_2322"/>
<evidence type="ECO:0000313" key="10">
    <source>
        <dbReference type="Proteomes" id="UP000001626"/>
    </source>
</evidence>
<evidence type="ECO:0000313" key="9">
    <source>
        <dbReference type="EMBL" id="ADL69793.1"/>
    </source>
</evidence>
<dbReference type="InterPro" id="IPR058240">
    <property type="entry name" value="rSAM_sf"/>
</dbReference>
<keyword evidence="3" id="KW-0949">S-adenosyl-L-methionine</keyword>
<dbReference type="SFLD" id="SFLDS00029">
    <property type="entry name" value="Radical_SAM"/>
    <property type="match status" value="1"/>
</dbReference>
<evidence type="ECO:0000259" key="8">
    <source>
        <dbReference type="Pfam" id="PF13186"/>
    </source>
</evidence>
<dbReference type="PANTHER" id="PTHR43273:SF3">
    <property type="entry name" value="ANAEROBIC SULFATASE-MATURATING ENZYME HOMOLOG ASLB-RELATED"/>
    <property type="match status" value="1"/>
</dbReference>
<dbReference type="eggNOG" id="COG0641">
    <property type="taxonomic scope" value="Bacteria"/>
</dbReference>
<evidence type="ECO:0000256" key="5">
    <source>
        <dbReference type="ARBA" id="ARBA00023004"/>
    </source>
</evidence>
<evidence type="ECO:0000256" key="1">
    <source>
        <dbReference type="ARBA" id="ARBA00001966"/>
    </source>
</evidence>
<protein>
    <submittedName>
        <fullName evidence="9">Radical SAM domain protein</fullName>
    </submittedName>
</protein>
<evidence type="ECO:0000256" key="3">
    <source>
        <dbReference type="ARBA" id="ARBA00022691"/>
    </source>
</evidence>
<dbReference type="GO" id="GO:0046872">
    <property type="term" value="F:metal ion binding"/>
    <property type="evidence" value="ECO:0007669"/>
    <property type="project" value="UniProtKB-KW"/>
</dbReference>